<dbReference type="GO" id="GO:0071391">
    <property type="term" value="P:cellular response to estrogen stimulus"/>
    <property type="evidence" value="ECO:0007669"/>
    <property type="project" value="TreeGrafter"/>
</dbReference>
<proteinExistence type="predicted"/>
<dbReference type="InterPro" id="IPR037088">
    <property type="entry name" value="Vitellinogen_b-sht_shell_sf"/>
</dbReference>
<reference evidence="4" key="1">
    <citation type="journal article" date="2023" name="Science">
        <title>Genome structures resolve the early diversification of teleost fishes.</title>
        <authorList>
            <person name="Parey E."/>
            <person name="Louis A."/>
            <person name="Montfort J."/>
            <person name="Bouchez O."/>
            <person name="Roques C."/>
            <person name="Iampietro C."/>
            <person name="Lluch J."/>
            <person name="Castinel A."/>
            <person name="Donnadieu C."/>
            <person name="Desvignes T."/>
            <person name="Floi Bucao C."/>
            <person name="Jouanno E."/>
            <person name="Wen M."/>
            <person name="Mejri S."/>
            <person name="Dirks R."/>
            <person name="Jansen H."/>
            <person name="Henkel C."/>
            <person name="Chen W.J."/>
            <person name="Zahm M."/>
            <person name="Cabau C."/>
            <person name="Klopp C."/>
            <person name="Thompson A.W."/>
            <person name="Robinson-Rechavi M."/>
            <person name="Braasch I."/>
            <person name="Lecointre G."/>
            <person name="Bobe J."/>
            <person name="Postlethwait J.H."/>
            <person name="Berthelot C."/>
            <person name="Roest Crollius H."/>
            <person name="Guiguen Y."/>
        </authorList>
    </citation>
    <scope>NUCLEOTIDE SEQUENCE</scope>
    <source>
        <strain evidence="4">WJC10195</strain>
    </source>
</reference>
<dbReference type="InterPro" id="IPR015258">
    <property type="entry name" value="Vitellinogen_b-sht_shell"/>
</dbReference>
<dbReference type="Pfam" id="PF09172">
    <property type="entry name" value="Vit_open_b-sht"/>
    <property type="match status" value="1"/>
</dbReference>
<dbReference type="OrthoDB" id="5956066at2759"/>
<dbReference type="InterPro" id="IPR050733">
    <property type="entry name" value="Vitellogenin/Apolipophorin"/>
</dbReference>
<dbReference type="Pfam" id="PF09175">
    <property type="entry name" value="Vit_b-sht_shell"/>
    <property type="match status" value="1"/>
</dbReference>
<dbReference type="EMBL" id="JAINUF010000002">
    <property type="protein sequence ID" value="KAJ8376409.1"/>
    <property type="molecule type" value="Genomic_DNA"/>
</dbReference>
<dbReference type="GO" id="GO:0005319">
    <property type="term" value="F:lipid transporter activity"/>
    <property type="evidence" value="ECO:0007669"/>
    <property type="project" value="InterPro"/>
</dbReference>
<dbReference type="Pfam" id="PF00094">
    <property type="entry name" value="VWD"/>
    <property type="match status" value="1"/>
</dbReference>
<dbReference type="InterPro" id="IPR015255">
    <property type="entry name" value="Vitellinogen_open_b-sht"/>
</dbReference>
<protein>
    <recommendedName>
        <fullName evidence="3">VWFD domain-containing protein</fullName>
    </recommendedName>
</protein>
<evidence type="ECO:0000256" key="2">
    <source>
        <dbReference type="ARBA" id="ARBA00023180"/>
    </source>
</evidence>
<dbReference type="GO" id="GO:0032355">
    <property type="term" value="P:response to estradiol"/>
    <property type="evidence" value="ECO:0007669"/>
    <property type="project" value="TreeGrafter"/>
</dbReference>
<accession>A0A9Q1J9E7</accession>
<dbReference type="SMART" id="SM00216">
    <property type="entry name" value="VWD"/>
    <property type="match status" value="1"/>
</dbReference>
<evidence type="ECO:0000313" key="5">
    <source>
        <dbReference type="Proteomes" id="UP001152622"/>
    </source>
</evidence>
<gene>
    <name evidence="4" type="ORF">SKAU_G00069890</name>
</gene>
<keyword evidence="5" id="KW-1185">Reference proteome</keyword>
<evidence type="ECO:0000256" key="1">
    <source>
        <dbReference type="ARBA" id="ARBA00022761"/>
    </source>
</evidence>
<keyword evidence="2" id="KW-0325">Glycoprotein</keyword>
<evidence type="ECO:0000259" key="3">
    <source>
        <dbReference type="PROSITE" id="PS51233"/>
    </source>
</evidence>
<dbReference type="InterPro" id="IPR015819">
    <property type="entry name" value="Lipid_transp_b-sht_shell"/>
</dbReference>
<dbReference type="GO" id="GO:0045735">
    <property type="term" value="F:nutrient reservoir activity"/>
    <property type="evidence" value="ECO:0007669"/>
    <property type="project" value="UniProtKB-KW"/>
</dbReference>
<organism evidence="4 5">
    <name type="scientific">Synaphobranchus kaupii</name>
    <name type="common">Kaup's arrowtooth eel</name>
    <dbReference type="NCBI Taxonomy" id="118154"/>
    <lineage>
        <taxon>Eukaryota</taxon>
        <taxon>Metazoa</taxon>
        <taxon>Chordata</taxon>
        <taxon>Craniata</taxon>
        <taxon>Vertebrata</taxon>
        <taxon>Euteleostomi</taxon>
        <taxon>Actinopterygii</taxon>
        <taxon>Neopterygii</taxon>
        <taxon>Teleostei</taxon>
        <taxon>Anguilliformes</taxon>
        <taxon>Synaphobranchidae</taxon>
        <taxon>Synaphobranchus</taxon>
    </lineage>
</organism>
<dbReference type="Proteomes" id="UP001152622">
    <property type="component" value="Chromosome 2"/>
</dbReference>
<feature type="domain" description="VWFD" evidence="3">
    <location>
        <begin position="518"/>
        <end position="696"/>
    </location>
</feature>
<keyword evidence="1" id="KW-0758">Storage protein</keyword>
<dbReference type="SMART" id="SM01170">
    <property type="entry name" value="DUF1944"/>
    <property type="match status" value="1"/>
</dbReference>
<dbReference type="InterPro" id="IPR001846">
    <property type="entry name" value="VWF_type-D"/>
</dbReference>
<dbReference type="AlphaFoldDB" id="A0A9Q1J9E7"/>
<dbReference type="SUPFAM" id="SSF56968">
    <property type="entry name" value="Lipovitellin-phosvitin complex, beta-sheet shell regions"/>
    <property type="match status" value="2"/>
</dbReference>
<dbReference type="PANTHER" id="PTHR23345:SF9">
    <property type="entry name" value="VITELLOGENIN-RELATED"/>
    <property type="match status" value="1"/>
</dbReference>
<dbReference type="PROSITE" id="PS51233">
    <property type="entry name" value="VWFD"/>
    <property type="match status" value="1"/>
</dbReference>
<dbReference type="PANTHER" id="PTHR23345">
    <property type="entry name" value="VITELLOGENIN-RELATED"/>
    <property type="match status" value="1"/>
</dbReference>
<comment type="caution">
    <text evidence="4">The sequence shown here is derived from an EMBL/GenBank/DDBJ whole genome shotgun (WGS) entry which is preliminary data.</text>
</comment>
<name>A0A9Q1J9E7_SYNKA</name>
<dbReference type="Gene3D" id="2.20.80.10">
    <property type="entry name" value="Lipovitellin-phosvitin complex, chain A, domain 4"/>
    <property type="match status" value="1"/>
</dbReference>
<dbReference type="Gene3D" id="2.20.90.10">
    <property type="entry name" value="Vitellinogen, beta-sheet shell domain"/>
    <property type="match status" value="1"/>
</dbReference>
<sequence length="789" mass="86902">MLQEGKTLQLSKPLLVAELRGIYPTSIGLPLEMSLVSTAVATASVTAQVKILPVPTGESSLAQLLNSEIQISTDGTLSMAVSTKATVGINTEVIQVGRELDLMTHTTIPVKFTTTIDVKERNLKLQYDPCLREADLLTVRTDAFSVTRNTEDPTADKKVQLLPESTENYALKSHFKPEALHPEGKDLDLSDETISTKTETPTVEKSLHSSAGQNIICAEALTFGFIVCFETQSQNDANLVGMLLCKVIGFNRLTISLKPVPSSALERVEIEIQTGPKSAAKIIQMSTIAEKPVITQLKGRVLRQLRGKLTTDKKLGDSFPPIFAIVIHARASDGNMQGYELAVYADTMISQPRVQIMAMELGSMEKWKVCVDAELQNDHKALMVMQWGKDCQEYKMTVEEVTGRLATNPALKIKAKWDRIPPTMKYAGKVLGAYLPWTAEILGFTEKWQTNPSKQLSFYLAAPSPSSLDMILKTPEMTIYKRNVPLPFAIPTDGIPKSSDLAIRFSKTITNLAELSSSECIAEGEGFTTFDGVQYMYAMPDGCFHILALDCLFTPRFMILMKLAPTSDHLQVVKAHITDNVIEILPSVSGELKLIYNNHEIPSINLPFIDTHGKVMVKREGQGLVLSAKQYGLDRIYFSGERTELRIGAIMRGRMCGMCGHNDGETNLVFHMPDGKMANSAGSFAHSWMLMHDSCREGCKLQHDRVDLGRTLSIFGEPSHCYSAEPVLRCAPGCSPIRTARLNISVHCHTTDSPLNMDDYASPVWKKAAMMDSVLSHTECSCPTDQCSG</sequence>
<evidence type="ECO:0000313" key="4">
    <source>
        <dbReference type="EMBL" id="KAJ8376409.1"/>
    </source>
</evidence>